<dbReference type="EMBL" id="CP007056">
    <property type="protein sequence ID" value="AHG01642.1"/>
    <property type="molecule type" value="Genomic_DNA"/>
</dbReference>
<accession>W0JWE4</accession>
<dbReference type="Proteomes" id="UP000019024">
    <property type="component" value="Plasmid unnamed"/>
</dbReference>
<dbReference type="eggNOG" id="arCOG06180">
    <property type="taxonomic scope" value="Archaea"/>
</dbReference>
<keyword evidence="4" id="KW-0614">Plasmid</keyword>
<organism evidence="4 5">
    <name type="scientific">Halostagnicola larsenii XH-48</name>
    <dbReference type="NCBI Taxonomy" id="797299"/>
    <lineage>
        <taxon>Archaea</taxon>
        <taxon>Methanobacteriati</taxon>
        <taxon>Methanobacteriota</taxon>
        <taxon>Stenosarchaea group</taxon>
        <taxon>Halobacteria</taxon>
        <taxon>Halobacteriales</taxon>
        <taxon>Natrialbaceae</taxon>
        <taxon>Halostagnicola</taxon>
    </lineage>
</organism>
<gene>
    <name evidence="4" type="ORF">HALLA_04375</name>
</gene>
<keyword evidence="2" id="KW-0325">Glycoprotein</keyword>
<evidence type="ECO:0000256" key="2">
    <source>
        <dbReference type="ARBA" id="ARBA00023180"/>
    </source>
</evidence>
<keyword evidence="1" id="KW-0479">Metal-binding</keyword>
<dbReference type="PATRIC" id="fig|797299.3.peg.3380"/>
<dbReference type="SUPFAM" id="SSF51126">
    <property type="entry name" value="Pectin lyase-like"/>
    <property type="match status" value="1"/>
</dbReference>
<evidence type="ECO:0008006" key="6">
    <source>
        <dbReference type="Google" id="ProtNLM"/>
    </source>
</evidence>
<dbReference type="InterPro" id="IPR012334">
    <property type="entry name" value="Pectin_lyas_fold"/>
</dbReference>
<dbReference type="AlphaFoldDB" id="W0JWE4"/>
<feature type="region of interest" description="Disordered" evidence="3">
    <location>
        <begin position="378"/>
        <end position="398"/>
    </location>
</feature>
<proteinExistence type="predicted"/>
<dbReference type="InterPro" id="IPR006311">
    <property type="entry name" value="TAT_signal"/>
</dbReference>
<sequence length="419" mass="45220">MTQKRRTFLRTIGAGSIGVTGLFAGNTAAAGGPSNGRCKPPGSSLDPDDGFANPAPWLENEDVTVTRVTEPTREALADSVHGSGPRVVVFETSGTIDLKEESLEITEDKCWIAGQTAPSPGVTLIRGGLYINADDCVVQHLRVRPGDANKGPDDGGNWEPDAMHTGDDTVNNVIDHCSTSWAVDETLSVGYRTEDTTVSNCIIAEGLNDATHTKGEHGYGTLVGDGAQNVALIGNAWAHNTGRNPAPKGDTTTVIANNVIYHATDWITSFGGPGPGEDVPARSAVVGNAYHRVSSHYIQYGHVYHEDNYTDPGTPEAVPDERLNDRPLWPNTLDQLPASELPEYQFTNAGARPADRTHHDQRIVDDIRNRTGDIIDSQDEVGGYPDLPENTRKLHPPQGGLRQWLRMWSRKVETGNGLR</sequence>
<protein>
    <recommendedName>
        <fullName evidence="6">Pectate lyase</fullName>
    </recommendedName>
</protein>
<evidence type="ECO:0000313" key="5">
    <source>
        <dbReference type="Proteomes" id="UP000019024"/>
    </source>
</evidence>
<dbReference type="PANTHER" id="PTHR42970">
    <property type="entry name" value="PECTATE LYASE C-RELATED"/>
    <property type="match status" value="1"/>
</dbReference>
<dbReference type="Gene3D" id="2.160.20.10">
    <property type="entry name" value="Single-stranded right-handed beta-helix, Pectin lyase-like"/>
    <property type="match status" value="1"/>
</dbReference>
<dbReference type="PANTHER" id="PTHR42970:SF1">
    <property type="entry name" value="PECTATE LYASE C-RELATED"/>
    <property type="match status" value="1"/>
</dbReference>
<keyword evidence="5" id="KW-1185">Reference proteome</keyword>
<dbReference type="PROSITE" id="PS51318">
    <property type="entry name" value="TAT"/>
    <property type="match status" value="1"/>
</dbReference>
<dbReference type="InterPro" id="IPR052063">
    <property type="entry name" value="Polysaccharide_Lyase_1"/>
</dbReference>
<evidence type="ECO:0000313" key="4">
    <source>
        <dbReference type="EMBL" id="AHG01642.1"/>
    </source>
</evidence>
<name>W0JWE4_9EURY</name>
<reference evidence="4 5" key="1">
    <citation type="submission" date="2014-01" db="EMBL/GenBank/DDBJ databases">
        <authorList>
            <consortium name="DOE Joint Genome Institute"/>
            <person name="Anderson I."/>
            <person name="Huntemann M."/>
            <person name="Han J."/>
            <person name="Chen A."/>
            <person name="Kyrpides N."/>
            <person name="Mavromatis K."/>
            <person name="Markowitz V."/>
            <person name="Palaniappan K."/>
            <person name="Ivanova N."/>
            <person name="Schaumberg A."/>
            <person name="Pati A."/>
            <person name="Liolios K."/>
            <person name="Nordberg H.P."/>
            <person name="Cantor M.N."/>
            <person name="Hua S.X."/>
            <person name="Woyke T."/>
        </authorList>
    </citation>
    <scope>NUCLEOTIDE SEQUENCE [LARGE SCALE GENOMIC DNA]</scope>
    <source>
        <strain evidence="4 5">XH-48</strain>
        <plasmid evidence="5">1</plasmid>
    </source>
</reference>
<dbReference type="KEGG" id="hlr:HALLA_04375"/>
<evidence type="ECO:0000256" key="3">
    <source>
        <dbReference type="SAM" id="MobiDB-lite"/>
    </source>
</evidence>
<dbReference type="HOGENOM" id="CLU_036782_0_0_2"/>
<evidence type="ECO:0000256" key="1">
    <source>
        <dbReference type="ARBA" id="ARBA00022723"/>
    </source>
</evidence>
<feature type="region of interest" description="Disordered" evidence="3">
    <location>
        <begin position="30"/>
        <end position="50"/>
    </location>
</feature>
<dbReference type="InterPro" id="IPR011050">
    <property type="entry name" value="Pectin_lyase_fold/virulence"/>
</dbReference>
<geneLocation type="plasmid" evidence="4">
    <name>unnamed</name>
</geneLocation>
<dbReference type="GO" id="GO:0046872">
    <property type="term" value="F:metal ion binding"/>
    <property type="evidence" value="ECO:0007669"/>
    <property type="project" value="UniProtKB-KW"/>
</dbReference>